<dbReference type="RefSeq" id="XP_022951682.1">
    <property type="nucleotide sequence ID" value="XM_023095914.1"/>
</dbReference>
<evidence type="ECO:0000256" key="1">
    <source>
        <dbReference type="SAM" id="MobiDB-lite"/>
    </source>
</evidence>
<protein>
    <submittedName>
        <fullName evidence="4">Uncharacterized protein LOC111454425</fullName>
    </submittedName>
</protein>
<dbReference type="GeneID" id="111454425"/>
<feature type="region of interest" description="Disordered" evidence="1">
    <location>
        <begin position="74"/>
        <end position="98"/>
    </location>
</feature>
<sequence>MTPRTYVLIFFFWSLLTVLTPALVFLSESSKTSSHSSQSPDGKIVGIQMSRKIVGLTRKYEMLKVLAEEQTSPAAIPTPITAPAPAPSPSPSTALPPGTAVPLRRFMAGAGKVVETTLEGLSIV</sequence>
<name>A0A6J1GIC5_CUCMO</name>
<dbReference type="PANTHER" id="PTHR38396">
    <property type="entry name" value="TRANSMEMBRANE PROTEIN"/>
    <property type="match status" value="1"/>
</dbReference>
<gene>
    <name evidence="4" type="primary">LOC111454425</name>
</gene>
<evidence type="ECO:0000256" key="2">
    <source>
        <dbReference type="SAM" id="SignalP"/>
    </source>
</evidence>
<organism evidence="3 4">
    <name type="scientific">Cucurbita moschata</name>
    <name type="common">Winter crookneck squash</name>
    <name type="synonym">Cucurbita pepo var. moschata</name>
    <dbReference type="NCBI Taxonomy" id="3662"/>
    <lineage>
        <taxon>Eukaryota</taxon>
        <taxon>Viridiplantae</taxon>
        <taxon>Streptophyta</taxon>
        <taxon>Embryophyta</taxon>
        <taxon>Tracheophyta</taxon>
        <taxon>Spermatophyta</taxon>
        <taxon>Magnoliopsida</taxon>
        <taxon>eudicotyledons</taxon>
        <taxon>Gunneridae</taxon>
        <taxon>Pentapetalae</taxon>
        <taxon>rosids</taxon>
        <taxon>fabids</taxon>
        <taxon>Cucurbitales</taxon>
        <taxon>Cucurbitaceae</taxon>
        <taxon>Cucurbiteae</taxon>
        <taxon>Cucurbita</taxon>
    </lineage>
</organism>
<dbReference type="PANTHER" id="PTHR38396:SF1">
    <property type="entry name" value="TRANSMEMBRANE PROTEIN"/>
    <property type="match status" value="1"/>
</dbReference>
<dbReference type="Proteomes" id="UP000504609">
    <property type="component" value="Unplaced"/>
</dbReference>
<keyword evidence="3" id="KW-1185">Reference proteome</keyword>
<proteinExistence type="predicted"/>
<keyword evidence="2" id="KW-0732">Signal</keyword>
<evidence type="ECO:0000313" key="4">
    <source>
        <dbReference type="RefSeq" id="XP_022951682.1"/>
    </source>
</evidence>
<reference evidence="4" key="1">
    <citation type="submission" date="2025-08" db="UniProtKB">
        <authorList>
            <consortium name="RefSeq"/>
        </authorList>
    </citation>
    <scope>IDENTIFICATION</scope>
    <source>
        <tissue evidence="4">Young leaves</tissue>
    </source>
</reference>
<dbReference type="KEGG" id="cmos:111454425"/>
<feature type="chain" id="PRO_5026896955" evidence="2">
    <location>
        <begin position="23"/>
        <end position="124"/>
    </location>
</feature>
<evidence type="ECO:0000313" key="3">
    <source>
        <dbReference type="Proteomes" id="UP000504609"/>
    </source>
</evidence>
<dbReference type="AlphaFoldDB" id="A0A6J1GIC5"/>
<accession>A0A6J1GIC5</accession>
<feature type="compositionally biased region" description="Pro residues" evidence="1">
    <location>
        <begin position="80"/>
        <end position="90"/>
    </location>
</feature>
<feature type="signal peptide" evidence="2">
    <location>
        <begin position="1"/>
        <end position="22"/>
    </location>
</feature>